<accession>A0A445AF37</accession>
<evidence type="ECO:0000256" key="6">
    <source>
        <dbReference type="ARBA" id="ARBA00022679"/>
    </source>
</evidence>
<dbReference type="AlphaFoldDB" id="A0A445AF37"/>
<comment type="similarity">
    <text evidence="2">Belongs to the class IV-like SAM-binding methyltransferase superfamily. RNA methyltransferase NEP1 family.</text>
</comment>
<evidence type="ECO:0000313" key="12">
    <source>
        <dbReference type="Proteomes" id="UP000289738"/>
    </source>
</evidence>
<keyword evidence="3" id="KW-0690">Ribosome biogenesis</keyword>
<evidence type="ECO:0000256" key="1">
    <source>
        <dbReference type="ARBA" id="ARBA00004604"/>
    </source>
</evidence>
<dbReference type="EMBL" id="SDMP01000012">
    <property type="protein sequence ID" value="RYR25028.1"/>
    <property type="molecule type" value="Genomic_DNA"/>
</dbReference>
<name>A0A445AF37_ARAHY</name>
<keyword evidence="4" id="KW-0698">rRNA processing</keyword>
<dbReference type="InterPro" id="IPR029028">
    <property type="entry name" value="Alpha/beta_knot_MTases"/>
</dbReference>
<evidence type="ECO:0000256" key="3">
    <source>
        <dbReference type="ARBA" id="ARBA00022517"/>
    </source>
</evidence>
<comment type="caution">
    <text evidence="11">The sequence shown here is derived from an EMBL/GenBank/DDBJ whole genome shotgun (WGS) entry which is preliminary data.</text>
</comment>
<dbReference type="PANTHER" id="PTHR12636">
    <property type="entry name" value="NEP1/MRA1"/>
    <property type="match status" value="1"/>
</dbReference>
<dbReference type="FunFam" id="3.40.1280.10:FF:000003">
    <property type="entry name" value="Ribosomal RNA small subunit methyltransferase"/>
    <property type="match status" value="1"/>
</dbReference>
<dbReference type="GO" id="GO:0032040">
    <property type="term" value="C:small-subunit processome"/>
    <property type="evidence" value="ECO:0007669"/>
    <property type="project" value="TreeGrafter"/>
</dbReference>
<gene>
    <name evidence="11" type="ORF">Ahy_B02g058669</name>
</gene>
<evidence type="ECO:0000256" key="5">
    <source>
        <dbReference type="ARBA" id="ARBA00022603"/>
    </source>
</evidence>
<keyword evidence="8" id="KW-0699">rRNA-binding</keyword>
<evidence type="ECO:0000256" key="9">
    <source>
        <dbReference type="ARBA" id="ARBA00022884"/>
    </source>
</evidence>
<dbReference type="CDD" id="cd18088">
    <property type="entry name" value="Nep1-like"/>
    <property type="match status" value="1"/>
</dbReference>
<evidence type="ECO:0000256" key="4">
    <source>
        <dbReference type="ARBA" id="ARBA00022552"/>
    </source>
</evidence>
<dbReference type="InterPro" id="IPR029026">
    <property type="entry name" value="tRNA_m1G_MTases_N"/>
</dbReference>
<dbReference type="PANTHER" id="PTHR12636:SF12">
    <property type="entry name" value="RIBOSOMAL RNA SMALL SUBUNIT METHYLTRANSFERASE NEP1-LIKE"/>
    <property type="match status" value="1"/>
</dbReference>
<protein>
    <recommendedName>
        <fullName evidence="13">Ribosomal RNA small subunit methyltransferase</fullName>
    </recommendedName>
</protein>
<evidence type="ECO:0000256" key="7">
    <source>
        <dbReference type="ARBA" id="ARBA00022691"/>
    </source>
</evidence>
<keyword evidence="9" id="KW-0694">RNA-binding</keyword>
<dbReference type="Gene3D" id="3.40.1280.10">
    <property type="match status" value="1"/>
</dbReference>
<keyword evidence="5" id="KW-0489">Methyltransferase</keyword>
<dbReference type="STRING" id="3818.A0A445AF37"/>
<dbReference type="SUPFAM" id="SSF75217">
    <property type="entry name" value="alpha/beta knot"/>
    <property type="match status" value="1"/>
</dbReference>
<keyword evidence="6" id="KW-0808">Transferase</keyword>
<keyword evidence="7" id="KW-0949">S-adenosyl-L-methionine</keyword>
<evidence type="ECO:0000313" key="11">
    <source>
        <dbReference type="EMBL" id="RYR25028.1"/>
    </source>
</evidence>
<evidence type="ECO:0000256" key="10">
    <source>
        <dbReference type="ARBA" id="ARBA00023242"/>
    </source>
</evidence>
<comment type="subcellular location">
    <subcellularLocation>
        <location evidence="1">Nucleus</location>
        <location evidence="1">Nucleolus</location>
    </subcellularLocation>
</comment>
<proteinExistence type="inferred from homology"/>
<dbReference type="Proteomes" id="UP000289738">
    <property type="component" value="Chromosome B02"/>
</dbReference>
<dbReference type="InterPro" id="IPR005304">
    <property type="entry name" value="Rbsml_bgen_MeTrfase_EMG1/NEP1"/>
</dbReference>
<evidence type="ECO:0000256" key="2">
    <source>
        <dbReference type="ARBA" id="ARBA00008115"/>
    </source>
</evidence>
<reference evidence="11 12" key="1">
    <citation type="submission" date="2019-01" db="EMBL/GenBank/DDBJ databases">
        <title>Sequencing of cultivated peanut Arachis hypogaea provides insights into genome evolution and oil improvement.</title>
        <authorList>
            <person name="Chen X."/>
        </authorList>
    </citation>
    <scope>NUCLEOTIDE SEQUENCE [LARGE SCALE GENOMIC DNA]</scope>
    <source>
        <strain evidence="12">cv. Fuhuasheng</strain>
        <tissue evidence="11">Leaves</tissue>
    </source>
</reference>
<dbReference type="GO" id="GO:0070037">
    <property type="term" value="F:rRNA (pseudouridine) methyltransferase activity"/>
    <property type="evidence" value="ECO:0007669"/>
    <property type="project" value="InterPro"/>
</dbReference>
<sequence>MLPCFSLAGHCFPVADFICNYLVRLHVGAFPAAILSHDLLLTMFTPCANSKLKHKRDKKQTETQCWEEEEQENHGNKILEDPSLKGGLIKKTKLQECDESMGPEEDGTTMMGLAGIPVAPCYRGSKGGIYFVLQNASLVAAYVGKRYQILNPDEHANFLRRKNKNPYDYRPDIVHEALLQIMGSRLCMAGRVHGVFIKTDEGILIRVEPNTQIPKTLGSFCNMMAELLQKFSIKSKGNRGKLLRLIENPVTQHLPVNSRKIGLSVSSPKAVQINDYVAAANHDENLVFVVGAMAHGKIDAEYVDDLISVSALPLSAGTCLRRICVALERNQKIH</sequence>
<organism evidence="11 12">
    <name type="scientific">Arachis hypogaea</name>
    <name type="common">Peanut</name>
    <dbReference type="NCBI Taxonomy" id="3818"/>
    <lineage>
        <taxon>Eukaryota</taxon>
        <taxon>Viridiplantae</taxon>
        <taxon>Streptophyta</taxon>
        <taxon>Embryophyta</taxon>
        <taxon>Tracheophyta</taxon>
        <taxon>Spermatophyta</taxon>
        <taxon>Magnoliopsida</taxon>
        <taxon>eudicotyledons</taxon>
        <taxon>Gunneridae</taxon>
        <taxon>Pentapetalae</taxon>
        <taxon>rosids</taxon>
        <taxon>fabids</taxon>
        <taxon>Fabales</taxon>
        <taxon>Fabaceae</taxon>
        <taxon>Papilionoideae</taxon>
        <taxon>50 kb inversion clade</taxon>
        <taxon>dalbergioids sensu lato</taxon>
        <taxon>Dalbergieae</taxon>
        <taxon>Pterocarpus clade</taxon>
        <taxon>Arachis</taxon>
    </lineage>
</organism>
<keyword evidence="10" id="KW-0539">Nucleus</keyword>
<dbReference type="GO" id="GO:0019843">
    <property type="term" value="F:rRNA binding"/>
    <property type="evidence" value="ECO:0007669"/>
    <property type="project" value="UniProtKB-KW"/>
</dbReference>
<dbReference type="GO" id="GO:0070475">
    <property type="term" value="P:rRNA base methylation"/>
    <property type="evidence" value="ECO:0007669"/>
    <property type="project" value="InterPro"/>
</dbReference>
<keyword evidence="12" id="KW-1185">Reference proteome</keyword>
<evidence type="ECO:0000256" key="8">
    <source>
        <dbReference type="ARBA" id="ARBA00022730"/>
    </source>
</evidence>
<dbReference type="Pfam" id="PF03587">
    <property type="entry name" value="EMG1"/>
    <property type="match status" value="1"/>
</dbReference>
<evidence type="ECO:0008006" key="13">
    <source>
        <dbReference type="Google" id="ProtNLM"/>
    </source>
</evidence>